<keyword evidence="2" id="KW-0812">Transmembrane</keyword>
<dbReference type="PANTHER" id="PTHR14969">
    <property type="entry name" value="SPHINGOSINE-1-PHOSPHATE PHOSPHOHYDROLASE"/>
    <property type="match status" value="1"/>
</dbReference>
<feature type="transmembrane region" description="Helical" evidence="2">
    <location>
        <begin position="290"/>
        <end position="315"/>
    </location>
</feature>
<feature type="region of interest" description="Disordered" evidence="1">
    <location>
        <begin position="1"/>
        <end position="29"/>
    </location>
</feature>
<evidence type="ECO:0000256" key="2">
    <source>
        <dbReference type="SAM" id="Phobius"/>
    </source>
</evidence>
<dbReference type="Ensembl" id="ENSCCET00000004231.1">
    <property type="protein sequence ID" value="ENSCCEP00000002567.1"/>
    <property type="gene ID" value="ENSCCEG00000002850.1"/>
</dbReference>
<dbReference type="AlphaFoldDB" id="A0A8C0U0S4"/>
<gene>
    <name evidence="4" type="primary">PLPP7</name>
</gene>
<evidence type="ECO:0000313" key="5">
    <source>
        <dbReference type="Proteomes" id="UP000694410"/>
    </source>
</evidence>
<feature type="region of interest" description="Disordered" evidence="1">
    <location>
        <begin position="73"/>
        <end position="93"/>
    </location>
</feature>
<protein>
    <submittedName>
        <fullName evidence="4">Phospholipid phosphatase 7 (inactive)</fullName>
    </submittedName>
</protein>
<feature type="region of interest" description="Disordered" evidence="1">
    <location>
        <begin position="110"/>
        <end position="153"/>
    </location>
</feature>
<dbReference type="SMART" id="SM00014">
    <property type="entry name" value="acidPPc"/>
    <property type="match status" value="1"/>
</dbReference>
<dbReference type="InterPro" id="IPR000326">
    <property type="entry name" value="PAP2/HPO"/>
</dbReference>
<evidence type="ECO:0000256" key="1">
    <source>
        <dbReference type="SAM" id="MobiDB-lite"/>
    </source>
</evidence>
<dbReference type="Gene3D" id="1.20.144.10">
    <property type="entry name" value="Phosphatidic acid phosphatase type 2/haloperoxidase"/>
    <property type="match status" value="1"/>
</dbReference>
<evidence type="ECO:0000259" key="3">
    <source>
        <dbReference type="SMART" id="SM00014"/>
    </source>
</evidence>
<dbReference type="Proteomes" id="UP000694410">
    <property type="component" value="Unplaced"/>
</dbReference>
<dbReference type="GO" id="GO:0005635">
    <property type="term" value="C:nuclear envelope"/>
    <property type="evidence" value="ECO:0007669"/>
    <property type="project" value="TreeGrafter"/>
</dbReference>
<dbReference type="SUPFAM" id="SSF48317">
    <property type="entry name" value="Acid phosphatase/Vanadium-dependent haloperoxidase"/>
    <property type="match status" value="1"/>
</dbReference>
<accession>A0A8C0U0S4</accession>
<dbReference type="GO" id="GO:0042392">
    <property type="term" value="F:sphingosine-1-phosphate phosphatase activity"/>
    <property type="evidence" value="ECO:0007669"/>
    <property type="project" value="TreeGrafter"/>
</dbReference>
<keyword evidence="2" id="KW-1133">Transmembrane helix</keyword>
<proteinExistence type="predicted"/>
<dbReference type="Pfam" id="PF01569">
    <property type="entry name" value="PAP2"/>
    <property type="match status" value="1"/>
</dbReference>
<keyword evidence="5" id="KW-1185">Reference proteome</keyword>
<reference evidence="4" key="1">
    <citation type="submission" date="2025-08" db="UniProtKB">
        <authorList>
            <consortium name="Ensembl"/>
        </authorList>
    </citation>
    <scope>IDENTIFICATION</scope>
</reference>
<dbReference type="PANTHER" id="PTHR14969:SF17">
    <property type="entry name" value="INACTIVE PHOSPHOLIPID PHOSPHATASE 7"/>
    <property type="match status" value="1"/>
</dbReference>
<organism evidence="4 5">
    <name type="scientific">Cyanistes caeruleus</name>
    <name type="common">Eurasian blue tit</name>
    <name type="synonym">Parus caeruleus</name>
    <dbReference type="NCBI Taxonomy" id="156563"/>
    <lineage>
        <taxon>Eukaryota</taxon>
        <taxon>Metazoa</taxon>
        <taxon>Chordata</taxon>
        <taxon>Craniata</taxon>
        <taxon>Vertebrata</taxon>
        <taxon>Euteleostomi</taxon>
        <taxon>Archelosauria</taxon>
        <taxon>Archosauria</taxon>
        <taxon>Dinosauria</taxon>
        <taxon>Saurischia</taxon>
        <taxon>Theropoda</taxon>
        <taxon>Coelurosauria</taxon>
        <taxon>Aves</taxon>
        <taxon>Neognathae</taxon>
        <taxon>Neoaves</taxon>
        <taxon>Telluraves</taxon>
        <taxon>Australaves</taxon>
        <taxon>Passeriformes</taxon>
        <taxon>Paridae</taxon>
        <taxon>Cyanistes</taxon>
    </lineage>
</organism>
<feature type="compositionally biased region" description="Polar residues" evidence="1">
    <location>
        <begin position="77"/>
        <end position="88"/>
    </location>
</feature>
<dbReference type="CDD" id="cd03391">
    <property type="entry name" value="PAP2_containing_2_like"/>
    <property type="match status" value="1"/>
</dbReference>
<sequence>MSQGPSCSGEVTAMEHSVRGRRDSRHSLSSLGPGRAFLLPVPRWPCCWGHGQRLSPALSTGWVTPQGHVRYRGHAQHQGQEDGNSSAAPSRGTRRQEMLLLRPGTGAEFLSLNQPLKGNQESRSSSRKQSSQAGAAGAQNTNPKERRQSQQLPEEDCMQLNPSFKGIAFNSLLAIDICMSKRLGVCANRASSWGGARSMINLLGITGHGIPWIAGTLICLVKSSTLAGQEVLMNLLLALLLDIMIVAGLQKLAKRKGPYDINPGLLDYLTMDTYAFPAGHASRVAMLSKFFLNHLVLAIPLRILLVLWALCVGLSRVMIGRHHITDVLSGFVFGYLQFRLVELIWMSSNTCQMLISIW</sequence>
<feature type="domain" description="Phosphatidic acid phosphatase type 2/haloperoxidase" evidence="3">
    <location>
        <begin position="230"/>
        <end position="342"/>
    </location>
</feature>
<dbReference type="InterPro" id="IPR036938">
    <property type="entry name" value="PAP2/HPO_sf"/>
</dbReference>
<feature type="transmembrane region" description="Helical" evidence="2">
    <location>
        <begin position="231"/>
        <end position="249"/>
    </location>
</feature>
<feature type="compositionally biased region" description="Low complexity" evidence="1">
    <location>
        <begin position="121"/>
        <end position="139"/>
    </location>
</feature>
<evidence type="ECO:0000313" key="4">
    <source>
        <dbReference type="Ensembl" id="ENSCCEP00000002567.1"/>
    </source>
</evidence>
<name>A0A8C0U0S4_CYACU</name>
<reference evidence="4" key="2">
    <citation type="submission" date="2025-09" db="UniProtKB">
        <authorList>
            <consortium name="Ensembl"/>
        </authorList>
    </citation>
    <scope>IDENTIFICATION</scope>
</reference>
<keyword evidence="2" id="KW-0472">Membrane</keyword>